<dbReference type="EMBL" id="HACG01001991">
    <property type="protein sequence ID" value="CEK48856.1"/>
    <property type="molecule type" value="Transcribed_RNA"/>
</dbReference>
<reference evidence="1" key="1">
    <citation type="submission" date="2014-12" db="EMBL/GenBank/DDBJ databases">
        <title>Insight into the proteome of Arion vulgaris.</title>
        <authorList>
            <person name="Aradska J."/>
            <person name="Bulat T."/>
            <person name="Smidak R."/>
            <person name="Sarate P."/>
            <person name="Gangsoo J."/>
            <person name="Sialana F."/>
            <person name="Bilban M."/>
            <person name="Lubec G."/>
        </authorList>
    </citation>
    <scope>NUCLEOTIDE SEQUENCE</scope>
    <source>
        <tissue evidence="1">Skin</tissue>
    </source>
</reference>
<name>A0A0B6XZA3_9EUPU</name>
<dbReference type="AlphaFoldDB" id="A0A0B6XZA3"/>
<sequence length="49" mass="5921">LHTEKQILTTSHKEIWQNRWAMGDMGKEVYRQMINPNLNDSINHLTRRD</sequence>
<gene>
    <name evidence="1" type="primary">ORF5400</name>
</gene>
<accession>A0A0B6XZA3</accession>
<proteinExistence type="predicted"/>
<evidence type="ECO:0000313" key="1">
    <source>
        <dbReference type="EMBL" id="CEK48856.1"/>
    </source>
</evidence>
<feature type="non-terminal residue" evidence="1">
    <location>
        <position position="1"/>
    </location>
</feature>
<organism evidence="1">
    <name type="scientific">Arion vulgaris</name>
    <dbReference type="NCBI Taxonomy" id="1028688"/>
    <lineage>
        <taxon>Eukaryota</taxon>
        <taxon>Metazoa</taxon>
        <taxon>Spiralia</taxon>
        <taxon>Lophotrochozoa</taxon>
        <taxon>Mollusca</taxon>
        <taxon>Gastropoda</taxon>
        <taxon>Heterobranchia</taxon>
        <taxon>Euthyneura</taxon>
        <taxon>Panpulmonata</taxon>
        <taxon>Eupulmonata</taxon>
        <taxon>Stylommatophora</taxon>
        <taxon>Helicina</taxon>
        <taxon>Arionoidea</taxon>
        <taxon>Arionidae</taxon>
        <taxon>Arion</taxon>
    </lineage>
</organism>
<protein>
    <submittedName>
        <fullName evidence="1">Uncharacterized protein</fullName>
    </submittedName>
</protein>